<evidence type="ECO:0000313" key="1">
    <source>
        <dbReference type="EMBL" id="CAA9548587.1"/>
    </source>
</evidence>
<dbReference type="EMBL" id="CADCWL010000027">
    <property type="protein sequence ID" value="CAA9548587.1"/>
    <property type="molecule type" value="Genomic_DNA"/>
</dbReference>
<name>A0A6J4UF48_9BACT</name>
<reference evidence="1" key="1">
    <citation type="submission" date="2020-02" db="EMBL/GenBank/DDBJ databases">
        <authorList>
            <person name="Meier V. D."/>
        </authorList>
    </citation>
    <scope>NUCLEOTIDE SEQUENCE</scope>
    <source>
        <strain evidence="1">AVDCRST_MAG19</strain>
    </source>
</reference>
<protein>
    <submittedName>
        <fullName evidence="1">Uncharacterized protein</fullName>
    </submittedName>
</protein>
<proteinExistence type="predicted"/>
<dbReference type="AlphaFoldDB" id="A0A6J4UF48"/>
<organism evidence="1">
    <name type="scientific">uncultured Thermomicrobiales bacterium</name>
    <dbReference type="NCBI Taxonomy" id="1645740"/>
    <lineage>
        <taxon>Bacteria</taxon>
        <taxon>Pseudomonadati</taxon>
        <taxon>Thermomicrobiota</taxon>
        <taxon>Thermomicrobia</taxon>
        <taxon>Thermomicrobiales</taxon>
        <taxon>environmental samples</taxon>
    </lineage>
</organism>
<accession>A0A6J4UF48</accession>
<sequence>MRQILRRPVVRALVAAALLLFVLVGGYGTYLANQAGRLPWQEDPTRIPVVPFEGLDVPGFAPQTPVAATPVP</sequence>
<gene>
    <name evidence="1" type="ORF">AVDCRST_MAG19-591</name>
</gene>